<dbReference type="GeneID" id="113210910"/>
<dbReference type="PANTHER" id="PTHR46481:SF10">
    <property type="entry name" value="ZINC FINGER BED DOMAIN-CONTAINING PROTEIN 39"/>
    <property type="match status" value="1"/>
</dbReference>
<evidence type="ECO:0000313" key="8">
    <source>
        <dbReference type="RefSeq" id="XP_052130624.1"/>
    </source>
</evidence>
<dbReference type="SUPFAM" id="SSF53098">
    <property type="entry name" value="Ribonuclease H-like"/>
    <property type="match status" value="1"/>
</dbReference>
<evidence type="ECO:0000256" key="4">
    <source>
        <dbReference type="ARBA" id="ARBA00022833"/>
    </source>
</evidence>
<accession>A0A9C6X7L2</accession>
<evidence type="ECO:0000256" key="3">
    <source>
        <dbReference type="ARBA" id="ARBA00022771"/>
    </source>
</evidence>
<dbReference type="InterPro" id="IPR012337">
    <property type="entry name" value="RNaseH-like_sf"/>
</dbReference>
<name>A0A9C6X7L2_FRAOC</name>
<protein>
    <submittedName>
        <fullName evidence="8">Uncharacterized protein LOC113210910</fullName>
    </submittedName>
</protein>
<evidence type="ECO:0000256" key="1">
    <source>
        <dbReference type="ARBA" id="ARBA00004123"/>
    </source>
</evidence>
<dbReference type="RefSeq" id="XP_052130624.1">
    <property type="nucleotide sequence ID" value="XM_052274664.1"/>
</dbReference>
<keyword evidence="4" id="KW-0862">Zinc</keyword>
<evidence type="ECO:0000256" key="5">
    <source>
        <dbReference type="ARBA" id="ARBA00023242"/>
    </source>
</evidence>
<feature type="region of interest" description="Disordered" evidence="6">
    <location>
        <begin position="445"/>
        <end position="465"/>
    </location>
</feature>
<organism evidence="7 8">
    <name type="scientific">Frankliniella occidentalis</name>
    <name type="common">Western flower thrips</name>
    <name type="synonym">Euthrips occidentalis</name>
    <dbReference type="NCBI Taxonomy" id="133901"/>
    <lineage>
        <taxon>Eukaryota</taxon>
        <taxon>Metazoa</taxon>
        <taxon>Ecdysozoa</taxon>
        <taxon>Arthropoda</taxon>
        <taxon>Hexapoda</taxon>
        <taxon>Insecta</taxon>
        <taxon>Pterygota</taxon>
        <taxon>Neoptera</taxon>
        <taxon>Paraneoptera</taxon>
        <taxon>Thysanoptera</taxon>
        <taxon>Terebrantia</taxon>
        <taxon>Thripoidea</taxon>
        <taxon>Thripidae</taxon>
        <taxon>Frankliniella</taxon>
    </lineage>
</organism>
<dbReference type="GO" id="GO:0008270">
    <property type="term" value="F:zinc ion binding"/>
    <property type="evidence" value="ECO:0007669"/>
    <property type="project" value="UniProtKB-KW"/>
</dbReference>
<evidence type="ECO:0000256" key="2">
    <source>
        <dbReference type="ARBA" id="ARBA00022723"/>
    </source>
</evidence>
<dbReference type="OrthoDB" id="6613325at2759"/>
<keyword evidence="3" id="KW-0863">Zinc-finger</keyword>
<dbReference type="AlphaFoldDB" id="A0A9C6X7L2"/>
<reference evidence="8" key="1">
    <citation type="submission" date="2025-08" db="UniProtKB">
        <authorList>
            <consortium name="RefSeq"/>
        </authorList>
    </citation>
    <scope>IDENTIFICATION</scope>
    <source>
        <tissue evidence="8">Whole organism</tissue>
    </source>
</reference>
<proteinExistence type="predicted"/>
<dbReference type="KEGG" id="foc:113210910"/>
<dbReference type="Proteomes" id="UP000504606">
    <property type="component" value="Unplaced"/>
</dbReference>
<dbReference type="GO" id="GO:0005634">
    <property type="term" value="C:nucleus"/>
    <property type="evidence" value="ECO:0007669"/>
    <property type="project" value="UniProtKB-SubCell"/>
</dbReference>
<gene>
    <name evidence="8" type="primary">LOC113210910</name>
</gene>
<evidence type="ECO:0000313" key="7">
    <source>
        <dbReference type="Proteomes" id="UP000504606"/>
    </source>
</evidence>
<comment type="subcellular location">
    <subcellularLocation>
        <location evidence="1">Nucleus</location>
    </subcellularLocation>
</comment>
<keyword evidence="2" id="KW-0479">Metal-binding</keyword>
<dbReference type="PANTHER" id="PTHR46481">
    <property type="entry name" value="ZINC FINGER BED DOMAIN-CONTAINING PROTEIN 4"/>
    <property type="match status" value="1"/>
</dbReference>
<evidence type="ECO:0000256" key="6">
    <source>
        <dbReference type="SAM" id="MobiDB-lite"/>
    </source>
</evidence>
<keyword evidence="7" id="KW-1185">Reference proteome</keyword>
<dbReference type="InterPro" id="IPR052035">
    <property type="entry name" value="ZnF_BED_domain_contain"/>
</dbReference>
<keyword evidence="5" id="KW-0539">Nucleus</keyword>
<sequence>MKVVMSPRCLKLACVRMVAVHGRTFELMNDAAFQDIVKSYLNGFPARERYVRLFYKNTRTVASINKVSNQCTLFSMQLTDDWFAINDASIRTMVQEEATRLRTYIKNEVRGKMVSLKVDSSKKNGRPFFGVNIQFASNGEIQLRTLAVRELMVTQSAQNLKQEIMDILDMHDIVVTNIISFTSDNGQNILRAADLLRTNQEERQDLIDEDQEELDLFIEQEGVRLDSLKCAAHTLQLAVMEDSVRKIDSVTNLIKKCREIVKTCRTETNRKKLKRARLPIPVHDNDTRWNTSFAMLESLLKVKSFMEDDISDNFSEDDWTYVESVLESLEATMVVATKVLQAEQLTLGYMYGAWAECKIKLGKVGSPLASQILESMEKRERREVYALSNRLMAGQDKVPPLFDYPGFLAAIFLDLRYFAILEESDVVTAKSYISNLWTKIEKNKNPRHENIPEGDQVVEEEEEDEDEVSALLRARDRGRTRNFTSTHRDIFSMYV</sequence>
<feature type="compositionally biased region" description="Acidic residues" evidence="6">
    <location>
        <begin position="456"/>
        <end position="465"/>
    </location>
</feature>